<gene>
    <name evidence="1" type="ORF">CRENPOLYSF2_70005</name>
</gene>
<organism evidence="1 2">
    <name type="scientific">Crenothrix polyspora</name>
    <dbReference type="NCBI Taxonomy" id="360316"/>
    <lineage>
        <taxon>Bacteria</taxon>
        <taxon>Pseudomonadati</taxon>
        <taxon>Pseudomonadota</taxon>
        <taxon>Gammaproteobacteria</taxon>
        <taxon>Methylococcales</taxon>
        <taxon>Crenotrichaceae</taxon>
        <taxon>Crenothrix</taxon>
    </lineage>
</organism>
<protein>
    <recommendedName>
        <fullName evidence="3">DUF2281 domain-containing protein</fullName>
    </recommendedName>
</protein>
<name>A0A1R4HHK6_9GAMM</name>
<keyword evidence="2" id="KW-1185">Reference proteome</keyword>
<evidence type="ECO:0000313" key="2">
    <source>
        <dbReference type="Proteomes" id="UP000195442"/>
    </source>
</evidence>
<dbReference type="EMBL" id="FUKJ01000435">
    <property type="protein sequence ID" value="SJM95728.1"/>
    <property type="molecule type" value="Genomic_DNA"/>
</dbReference>
<evidence type="ECO:0000313" key="1">
    <source>
        <dbReference type="EMBL" id="SJM95728.1"/>
    </source>
</evidence>
<sequence length="70" mass="8449">MLLQEQIISEINHIPLDKLSELYSLIHYFRLGVQHEQQTLQKNKYPLRNTNVHYQEPFEPVALSDWKMLK</sequence>
<proteinExistence type="predicted"/>
<dbReference type="OrthoDB" id="467338at2"/>
<dbReference type="AlphaFoldDB" id="A0A1R4HHK6"/>
<dbReference type="RefSeq" id="WP_087148357.1">
    <property type="nucleotide sequence ID" value="NZ_FUKJ01000435.1"/>
</dbReference>
<evidence type="ECO:0008006" key="3">
    <source>
        <dbReference type="Google" id="ProtNLM"/>
    </source>
</evidence>
<accession>A0A1R4HHK6</accession>
<dbReference type="Proteomes" id="UP000195442">
    <property type="component" value="Unassembled WGS sequence"/>
</dbReference>
<reference evidence="2" key="1">
    <citation type="submission" date="2017-02" db="EMBL/GenBank/DDBJ databases">
        <authorList>
            <person name="Daims H."/>
        </authorList>
    </citation>
    <scope>NUCLEOTIDE SEQUENCE [LARGE SCALE GENOMIC DNA]</scope>
</reference>